<dbReference type="OrthoDB" id="1652385at2759"/>
<dbReference type="PANTHER" id="PTHR24177">
    <property type="entry name" value="CASKIN"/>
    <property type="match status" value="1"/>
</dbReference>
<evidence type="ECO:0000313" key="4">
    <source>
        <dbReference type="Proteomes" id="UP000245207"/>
    </source>
</evidence>
<name>A0A2U1NT27_ARTAN</name>
<keyword evidence="1" id="KW-0812">Transmembrane</keyword>
<dbReference type="AlphaFoldDB" id="A0A2U1NT27"/>
<dbReference type="Gene3D" id="1.25.40.430">
    <property type="match status" value="1"/>
</dbReference>
<dbReference type="GO" id="GO:0016020">
    <property type="term" value="C:membrane"/>
    <property type="evidence" value="ECO:0007669"/>
    <property type="project" value="TreeGrafter"/>
</dbReference>
<gene>
    <name evidence="3" type="ORF">CTI12_AA232780</name>
</gene>
<dbReference type="InterPro" id="IPR026961">
    <property type="entry name" value="PGG_dom"/>
</dbReference>
<dbReference type="STRING" id="35608.A0A2U1NT27"/>
<feature type="transmembrane region" description="Helical" evidence="1">
    <location>
        <begin position="282"/>
        <end position="303"/>
    </location>
</feature>
<evidence type="ECO:0000259" key="2">
    <source>
        <dbReference type="Pfam" id="PF13962"/>
    </source>
</evidence>
<feature type="transmembrane region" description="Helical" evidence="1">
    <location>
        <begin position="12"/>
        <end position="33"/>
    </location>
</feature>
<feature type="transmembrane region" description="Helical" evidence="1">
    <location>
        <begin position="323"/>
        <end position="349"/>
    </location>
</feature>
<dbReference type="Proteomes" id="UP000245207">
    <property type="component" value="Unassembled WGS sequence"/>
</dbReference>
<comment type="caution">
    <text evidence="3">The sequence shown here is derived from an EMBL/GenBank/DDBJ whole genome shotgun (WGS) entry which is preliminary data.</text>
</comment>
<evidence type="ECO:0000256" key="1">
    <source>
        <dbReference type="SAM" id="Phobius"/>
    </source>
</evidence>
<keyword evidence="1" id="KW-1133">Transmembrane helix</keyword>
<organism evidence="3 4">
    <name type="scientific">Artemisia annua</name>
    <name type="common">Sweet wormwood</name>
    <dbReference type="NCBI Taxonomy" id="35608"/>
    <lineage>
        <taxon>Eukaryota</taxon>
        <taxon>Viridiplantae</taxon>
        <taxon>Streptophyta</taxon>
        <taxon>Embryophyta</taxon>
        <taxon>Tracheophyta</taxon>
        <taxon>Spermatophyta</taxon>
        <taxon>Magnoliopsida</taxon>
        <taxon>eudicotyledons</taxon>
        <taxon>Gunneridae</taxon>
        <taxon>Pentapetalae</taxon>
        <taxon>asterids</taxon>
        <taxon>campanulids</taxon>
        <taxon>Asterales</taxon>
        <taxon>Asteraceae</taxon>
        <taxon>Asteroideae</taxon>
        <taxon>Anthemideae</taxon>
        <taxon>Artemisiinae</taxon>
        <taxon>Artemisia</taxon>
    </lineage>
</organism>
<reference evidence="3 4" key="1">
    <citation type="journal article" date="2018" name="Mol. Plant">
        <title>The genome of Artemisia annua provides insight into the evolution of Asteraceae family and artemisinin biosynthesis.</title>
        <authorList>
            <person name="Shen Q."/>
            <person name="Zhang L."/>
            <person name="Liao Z."/>
            <person name="Wang S."/>
            <person name="Yan T."/>
            <person name="Shi P."/>
            <person name="Liu M."/>
            <person name="Fu X."/>
            <person name="Pan Q."/>
            <person name="Wang Y."/>
            <person name="Lv Z."/>
            <person name="Lu X."/>
            <person name="Zhang F."/>
            <person name="Jiang W."/>
            <person name="Ma Y."/>
            <person name="Chen M."/>
            <person name="Hao X."/>
            <person name="Li L."/>
            <person name="Tang Y."/>
            <person name="Lv G."/>
            <person name="Zhou Y."/>
            <person name="Sun X."/>
            <person name="Brodelius P.E."/>
            <person name="Rose J.K.C."/>
            <person name="Tang K."/>
        </authorList>
    </citation>
    <scope>NUCLEOTIDE SEQUENCE [LARGE SCALE GENOMIC DNA]</scope>
    <source>
        <strain evidence="4">cv. Huhao1</strain>
        <tissue evidence="3">Leaf</tissue>
    </source>
</reference>
<proteinExistence type="predicted"/>
<feature type="transmembrane region" description="Helical" evidence="1">
    <location>
        <begin position="39"/>
        <end position="55"/>
    </location>
</feature>
<accession>A0A2U1NT27</accession>
<dbReference type="PANTHER" id="PTHR24177:SF475">
    <property type="entry name" value="ANKYRIN REPEAT-CONTAINING DOMAIN, PGG DOMAIN PROTEIN-RELATED"/>
    <property type="match status" value="1"/>
</dbReference>
<keyword evidence="1" id="KW-0472">Membrane</keyword>
<dbReference type="EMBL" id="PKPP01002245">
    <property type="protein sequence ID" value="PWA76621.1"/>
    <property type="molecule type" value="Genomic_DNA"/>
</dbReference>
<evidence type="ECO:0000313" key="3">
    <source>
        <dbReference type="EMBL" id="PWA76621.1"/>
    </source>
</evidence>
<feature type="domain" description="PGG" evidence="2">
    <location>
        <begin position="235"/>
        <end position="347"/>
    </location>
</feature>
<dbReference type="Pfam" id="PF13962">
    <property type="entry name" value="PGG"/>
    <property type="match status" value="1"/>
</dbReference>
<feature type="transmembrane region" description="Helical" evidence="1">
    <location>
        <begin position="244"/>
        <end position="262"/>
    </location>
</feature>
<sequence>MVTQPFILQQRLTISLSILYPTYQLVCLFIMVLLLPFSWFYFLLWNILGILVFPIKHLEKKQKEYKEAEQILEFICRQISSSGRSGPRTYFHRESILEAARLDVFEVVHWIISQDSTAISCKNGSGHNVIQLAILNRSKKVYNVIRPLVERTESYKSSQDSTKNNLLHLAGRLAPLTVLSHTRGAALQLQRELQWFEEVKKLISPTEHLTENSYKETPEMVFTREHAHLVKEGEQWMKTTAESCSITAALIVTIVFAAAITVPGGSNQETGIPLFEKKTAFMIFAVCDAISLFTAATSLLVFLSILTTRFAEKDFLVSLPRRLIIGLCSLFISTAAMMVAFSAVLFLVFCDQTPWMLAPIGGLACLPILSIVTLQLPLVVDLFLSTYFPLFGQQIKSIIHGIALHHLWRQQKCGSYCVVQKVVLNHVYVSVFHWLKYKRNCSPVPKYSHLNSCDTFFMSMSNEGESGIGFIRSFIPDFVVPPKFHRVVMLAHFLAMVSLSLEKRPLLALVMAVSRYVIIPVLPVTNAPGPHIRGNTLRAFSVHDKEFDLLLLVLADACDMVGVYEVDEEDSDDDTLVLHKQRVCELRGIWHGCNLACSGSGFVLQKAFFICYHVADYRILKMKKRHDGKRHDEASKERLSRRQTKLALLKKKQAELIEEWKHEKSLTSIKAALDNNDDVYEELVYKCIQTFKHNPIYRNDIRFLKIWLIYLLGEYVCSAFDSSTQHSRSNARASPLVIKIKVNLRLRSGKQGKQRG</sequence>
<keyword evidence="4" id="KW-1185">Reference proteome</keyword>
<protein>
    <submittedName>
        <fullName evidence="3">Ankyrin repeat-containing protein</fullName>
    </submittedName>
</protein>
<feature type="transmembrane region" description="Helical" evidence="1">
    <location>
        <begin position="355"/>
        <end position="384"/>
    </location>
</feature>